<dbReference type="InterPro" id="IPR005565">
    <property type="entry name" value="Hemolysn_activator_HlyB_C"/>
</dbReference>
<dbReference type="Gene3D" id="2.40.160.50">
    <property type="entry name" value="membrane protein fhac: a member of the omp85/tpsb transporter family"/>
    <property type="match status" value="1"/>
</dbReference>
<dbReference type="PANTHER" id="PTHR34597:SF3">
    <property type="entry name" value="OUTER MEMBRANE TRANSPORTER CDIB"/>
    <property type="match status" value="1"/>
</dbReference>
<evidence type="ECO:0000256" key="1">
    <source>
        <dbReference type="ARBA" id="ARBA00022452"/>
    </source>
</evidence>
<name>A0AAX2A7W6_9BACT</name>
<dbReference type="Proteomes" id="UP000289193">
    <property type="component" value="Unassembled WGS sequence"/>
</dbReference>
<keyword evidence="2" id="KW-0812">Transmembrane</keyword>
<evidence type="ECO:0000259" key="5">
    <source>
        <dbReference type="Pfam" id="PF08479"/>
    </source>
</evidence>
<dbReference type="Gene3D" id="3.10.20.310">
    <property type="entry name" value="membrane protein fhac"/>
    <property type="match status" value="1"/>
</dbReference>
<keyword evidence="1" id="KW-1134">Transmembrane beta strand</keyword>
<feature type="domain" description="Haemolysin activator HlyB C-terminal" evidence="4">
    <location>
        <begin position="205"/>
        <end position="510"/>
    </location>
</feature>
<dbReference type="EMBL" id="PDKM01000005">
    <property type="protein sequence ID" value="RXK09550.1"/>
    <property type="molecule type" value="Genomic_DNA"/>
</dbReference>
<feature type="domain" description="Polypeptide-transport-associated ShlB-type" evidence="5">
    <location>
        <begin position="76"/>
        <end position="150"/>
    </location>
</feature>
<evidence type="ECO:0000256" key="2">
    <source>
        <dbReference type="ARBA" id="ARBA00022692"/>
    </source>
</evidence>
<keyword evidence="8" id="KW-1185">Reference proteome</keyword>
<dbReference type="GO" id="GO:0098046">
    <property type="term" value="C:type V protein secretion system complex"/>
    <property type="evidence" value="ECO:0007669"/>
    <property type="project" value="TreeGrafter"/>
</dbReference>
<organism evidence="7 8">
    <name type="scientific">Halarcobacter bivalviorum</name>
    <dbReference type="NCBI Taxonomy" id="663364"/>
    <lineage>
        <taxon>Bacteria</taxon>
        <taxon>Pseudomonadati</taxon>
        <taxon>Campylobacterota</taxon>
        <taxon>Epsilonproteobacteria</taxon>
        <taxon>Campylobacterales</taxon>
        <taxon>Arcobacteraceae</taxon>
        <taxon>Halarcobacter</taxon>
    </lineage>
</organism>
<sequence>MILRIKNLILIFLFMIFNTNLVFANTPVQQIIKERQSFESQKEQFKKLEKNSNEKIFFNEVKKPLLEKISNEKCVEIKKIEENTITLLSKKEKKKIFQKYNNGCRTLTELNNLTKELTKLYIDKGYVTAKVYFKAQKIEKGILEIIALEGKINNITPKNLYIKNAFLFQEKDYLNLRDLETAIESINRLPSNKATIKIVPAKKIGMSNVEIENKTTNRLNGNIGIDNYGSKKIGKFQGNMNLNFDNPLGINDQFSIYLNSTQNHTKIENSKGNSFVYSFPIGSRLLNTISYKKSSYKQLLKVGITDYETKGYTDTSTFNMKYKLFHNRENRLNLGAFLSRYDTENYIENSQIETSSYSLATKGIELDYLFQQEGFYSYISLTYTKGTDWFGTYNPTDLDENFSFYNIDVSLFKQFLGLQYSFNGHYQDTKDLLFGNNQISIGGPYSVRGYNKEGLSGNSGYYIRNELEKSLSSKLFNIFIQKYFLAYDYGSIGEDESTQGGILASYSLGGKYFYNDFSMQFYYATPLRKKDVEETGKFFGISMGYRF</sequence>
<keyword evidence="3" id="KW-0998">Cell outer membrane</keyword>
<dbReference type="Pfam" id="PF03865">
    <property type="entry name" value="ShlB"/>
    <property type="match status" value="1"/>
</dbReference>
<dbReference type="GO" id="GO:0046819">
    <property type="term" value="P:protein secretion by the type V secretion system"/>
    <property type="evidence" value="ECO:0007669"/>
    <property type="project" value="TreeGrafter"/>
</dbReference>
<dbReference type="PANTHER" id="PTHR34597">
    <property type="entry name" value="SLR1661 PROTEIN"/>
    <property type="match status" value="1"/>
</dbReference>
<evidence type="ECO:0000313" key="7">
    <source>
        <dbReference type="EMBL" id="RXK09550.1"/>
    </source>
</evidence>
<evidence type="ECO:0000259" key="6">
    <source>
        <dbReference type="Pfam" id="PF17287"/>
    </source>
</evidence>
<gene>
    <name evidence="7" type="ORF">CRV05_09600</name>
</gene>
<evidence type="ECO:0000256" key="3">
    <source>
        <dbReference type="ARBA" id="ARBA00023237"/>
    </source>
</evidence>
<dbReference type="InterPro" id="IPR051544">
    <property type="entry name" value="TPS_OM_transporter"/>
</dbReference>
<comment type="caution">
    <text evidence="7">The sequence shown here is derived from an EMBL/GenBank/DDBJ whole genome shotgun (WGS) entry which is preliminary data.</text>
</comment>
<dbReference type="Pfam" id="PF08479">
    <property type="entry name" value="POTRA_2"/>
    <property type="match status" value="1"/>
</dbReference>
<keyword evidence="1" id="KW-0472">Membrane</keyword>
<dbReference type="GO" id="GO:0008320">
    <property type="term" value="F:protein transmembrane transporter activity"/>
    <property type="evidence" value="ECO:0007669"/>
    <property type="project" value="TreeGrafter"/>
</dbReference>
<feature type="domain" description="ShlB POTRA" evidence="6">
    <location>
        <begin position="156"/>
        <end position="200"/>
    </location>
</feature>
<dbReference type="InterPro" id="IPR035251">
    <property type="entry name" value="ShlB_POTRA"/>
</dbReference>
<dbReference type="AlphaFoldDB" id="A0AAX2A7W6"/>
<evidence type="ECO:0000313" key="8">
    <source>
        <dbReference type="Proteomes" id="UP000289193"/>
    </source>
</evidence>
<dbReference type="PIRSF" id="PIRSF029745">
    <property type="entry name" value="FhaC"/>
    <property type="match status" value="1"/>
</dbReference>
<proteinExistence type="predicted"/>
<reference evidence="7 8" key="1">
    <citation type="submission" date="2017-10" db="EMBL/GenBank/DDBJ databases">
        <title>Genomics of the genus Arcobacter.</title>
        <authorList>
            <person name="Perez-Cataluna A."/>
            <person name="Figueras M.J."/>
        </authorList>
    </citation>
    <scope>NUCLEOTIDE SEQUENCE [LARGE SCALE GENOMIC DNA]</scope>
    <source>
        <strain evidence="7 8">CECT 7835</strain>
    </source>
</reference>
<evidence type="ECO:0000259" key="4">
    <source>
        <dbReference type="Pfam" id="PF03865"/>
    </source>
</evidence>
<dbReference type="Pfam" id="PF17287">
    <property type="entry name" value="POTRA_3"/>
    <property type="match status" value="1"/>
</dbReference>
<accession>A0AAX2A7W6</accession>
<dbReference type="InterPro" id="IPR013686">
    <property type="entry name" value="Polypept-transport_assoc_ShlB"/>
</dbReference>
<dbReference type="InterPro" id="IPR027282">
    <property type="entry name" value="TPS"/>
</dbReference>
<protein>
    <submittedName>
        <fullName evidence="7">Hemin transporter</fullName>
    </submittedName>
</protein>